<evidence type="ECO:0000313" key="2">
    <source>
        <dbReference type="EMBL" id="TXE05665.1"/>
    </source>
</evidence>
<feature type="chain" id="PRO_5023042323" evidence="1">
    <location>
        <begin position="24"/>
        <end position="227"/>
    </location>
</feature>
<proteinExistence type="predicted"/>
<dbReference type="EMBL" id="VORX01000010">
    <property type="protein sequence ID" value="TXE05665.1"/>
    <property type="molecule type" value="Genomic_DNA"/>
</dbReference>
<name>A0A5C7AGI0_9FLAO</name>
<keyword evidence="3" id="KW-1185">Reference proteome</keyword>
<dbReference type="Pfam" id="PF10677">
    <property type="entry name" value="DUF2490"/>
    <property type="match status" value="1"/>
</dbReference>
<dbReference type="OrthoDB" id="1436620at2"/>
<organism evidence="2 3">
    <name type="scientific">Gelidibacter salicanalis</name>
    <dbReference type="NCBI Taxonomy" id="291193"/>
    <lineage>
        <taxon>Bacteria</taxon>
        <taxon>Pseudomonadati</taxon>
        <taxon>Bacteroidota</taxon>
        <taxon>Flavobacteriia</taxon>
        <taxon>Flavobacteriales</taxon>
        <taxon>Flavobacteriaceae</taxon>
        <taxon>Gelidibacter</taxon>
    </lineage>
</organism>
<reference evidence="2 3" key="1">
    <citation type="submission" date="2019-08" db="EMBL/GenBank/DDBJ databases">
        <title>Genome sequence of Gelidibacter salicanalis IC162T.</title>
        <authorList>
            <person name="Bowman J.P."/>
        </authorList>
    </citation>
    <scope>NUCLEOTIDE SEQUENCE [LARGE SCALE GENOMIC DNA]</scope>
    <source>
        <strain evidence="2 3">IC162</strain>
    </source>
</reference>
<feature type="signal peptide" evidence="1">
    <location>
        <begin position="1"/>
        <end position="23"/>
    </location>
</feature>
<dbReference type="InterPro" id="IPR019619">
    <property type="entry name" value="DUF2490"/>
</dbReference>
<sequence>MRSMKLRFLSKILLVFLASISQAQNDFTGYFEPAFELSHRVSTRYSYSFAIENRNDIYRNDRVEYTMKQIDLSHLSEYQWHPEFTVGLGVQYRIEHTFDRHEENELRFQQKLIYTPEISRFKTKHRVRMEQRLYASENKHRLRYQLGYTFPLHANNAREPYAKVDTESLLEIAKTQKPEFEQRVGVGLGWLMGPKTTLQFKVEYQLEDFTQHLSHEVFLLAEVAIAL</sequence>
<evidence type="ECO:0000256" key="1">
    <source>
        <dbReference type="SAM" id="SignalP"/>
    </source>
</evidence>
<keyword evidence="1" id="KW-0732">Signal</keyword>
<comment type="caution">
    <text evidence="2">The sequence shown here is derived from an EMBL/GenBank/DDBJ whole genome shotgun (WGS) entry which is preliminary data.</text>
</comment>
<dbReference type="AlphaFoldDB" id="A0A5C7AGI0"/>
<dbReference type="Proteomes" id="UP000321734">
    <property type="component" value="Unassembled WGS sequence"/>
</dbReference>
<protein>
    <submittedName>
        <fullName evidence="2">DUF2490 domain-containing protein</fullName>
    </submittedName>
</protein>
<gene>
    <name evidence="2" type="ORF">ES711_15290</name>
</gene>
<dbReference type="RefSeq" id="WP_146894182.1">
    <property type="nucleotide sequence ID" value="NZ_VORX01000010.1"/>
</dbReference>
<evidence type="ECO:0000313" key="3">
    <source>
        <dbReference type="Proteomes" id="UP000321734"/>
    </source>
</evidence>
<accession>A0A5C7AGI0</accession>